<dbReference type="AlphaFoldDB" id="A0A3L7JF63"/>
<evidence type="ECO:0000313" key="2">
    <source>
        <dbReference type="Proteomes" id="UP000281094"/>
    </source>
</evidence>
<organism evidence="1 2">
    <name type="scientific">Notoacmeibacter ruber</name>
    <dbReference type="NCBI Taxonomy" id="2670375"/>
    <lineage>
        <taxon>Bacteria</taxon>
        <taxon>Pseudomonadati</taxon>
        <taxon>Pseudomonadota</taxon>
        <taxon>Alphaproteobacteria</taxon>
        <taxon>Hyphomicrobiales</taxon>
        <taxon>Notoacmeibacteraceae</taxon>
        <taxon>Notoacmeibacter</taxon>
    </lineage>
</organism>
<protein>
    <submittedName>
        <fullName evidence="1">Uncharacterized protein</fullName>
    </submittedName>
</protein>
<name>A0A3L7JF63_9HYPH</name>
<proteinExistence type="predicted"/>
<gene>
    <name evidence="1" type="ORF">D8780_01670</name>
</gene>
<sequence>MIPIKRKRYIAARQRIFFGHSVDKEKSVPPKIEYFPEKIKYSLSVKKCIRSFKLEQATAAEDRF</sequence>
<evidence type="ECO:0000313" key="1">
    <source>
        <dbReference type="EMBL" id="RLQ87112.1"/>
    </source>
</evidence>
<keyword evidence="2" id="KW-1185">Reference proteome</keyword>
<dbReference type="Proteomes" id="UP000281094">
    <property type="component" value="Unassembled WGS sequence"/>
</dbReference>
<reference evidence="1 2" key="1">
    <citation type="submission" date="2018-10" db="EMBL/GenBank/DDBJ databases">
        <title>Notoacmeibacter sp. M2BS9Y-3-1, whole genome shotgun sequence.</title>
        <authorList>
            <person name="Tuo L."/>
        </authorList>
    </citation>
    <scope>NUCLEOTIDE SEQUENCE [LARGE SCALE GENOMIC DNA]</scope>
    <source>
        <strain evidence="1 2">M2BS9Y-3-1</strain>
    </source>
</reference>
<accession>A0A3L7JF63</accession>
<dbReference type="EMBL" id="RCWN01000001">
    <property type="protein sequence ID" value="RLQ87112.1"/>
    <property type="molecule type" value="Genomic_DNA"/>
</dbReference>
<comment type="caution">
    <text evidence="1">The sequence shown here is derived from an EMBL/GenBank/DDBJ whole genome shotgun (WGS) entry which is preliminary data.</text>
</comment>